<proteinExistence type="predicted"/>
<dbReference type="GO" id="GO:0005085">
    <property type="term" value="F:guanyl-nucleotide exchange factor activity"/>
    <property type="evidence" value="ECO:0007669"/>
    <property type="project" value="InterPro"/>
</dbReference>
<dbReference type="PANTHER" id="PTHR23113:SF356">
    <property type="entry name" value="FI05912P-RELATED"/>
    <property type="match status" value="1"/>
</dbReference>
<dbReference type="InterPro" id="IPR001895">
    <property type="entry name" value="RASGEF_cat_dom"/>
</dbReference>
<accession>T1IBR5</accession>
<protein>
    <submittedName>
        <fullName evidence="2">Ras-GEF domain-containing protein</fullName>
    </submittedName>
</protein>
<dbReference type="EMBL" id="ACPB03018805">
    <property type="status" value="NOT_ANNOTATED_CDS"/>
    <property type="molecule type" value="Genomic_DNA"/>
</dbReference>
<dbReference type="InterPro" id="IPR023578">
    <property type="entry name" value="Ras_GEF_dom_sf"/>
</dbReference>
<reference evidence="2" key="1">
    <citation type="submission" date="2015-05" db="UniProtKB">
        <authorList>
            <consortium name="EnsemblMetazoa"/>
        </authorList>
    </citation>
    <scope>IDENTIFICATION</scope>
</reference>
<feature type="domain" description="Ras-GEF" evidence="1">
    <location>
        <begin position="2"/>
        <end position="81"/>
    </location>
</feature>
<organism evidence="2 3">
    <name type="scientific">Rhodnius prolixus</name>
    <name type="common">Triatomid bug</name>
    <dbReference type="NCBI Taxonomy" id="13249"/>
    <lineage>
        <taxon>Eukaryota</taxon>
        <taxon>Metazoa</taxon>
        <taxon>Ecdysozoa</taxon>
        <taxon>Arthropoda</taxon>
        <taxon>Hexapoda</taxon>
        <taxon>Insecta</taxon>
        <taxon>Pterygota</taxon>
        <taxon>Neoptera</taxon>
        <taxon>Paraneoptera</taxon>
        <taxon>Hemiptera</taxon>
        <taxon>Heteroptera</taxon>
        <taxon>Panheteroptera</taxon>
        <taxon>Cimicomorpha</taxon>
        <taxon>Reduviidae</taxon>
        <taxon>Triatominae</taxon>
        <taxon>Rhodnius</taxon>
    </lineage>
</organism>
<dbReference type="Proteomes" id="UP000015103">
    <property type="component" value="Unassembled WGS sequence"/>
</dbReference>
<dbReference type="EnsemblMetazoa" id="RPRC013735-RA">
    <property type="protein sequence ID" value="RPRC013735-PA"/>
    <property type="gene ID" value="RPRC013735"/>
</dbReference>
<dbReference type="PANTHER" id="PTHR23113">
    <property type="entry name" value="GUANINE NUCLEOTIDE EXCHANGE FACTOR"/>
    <property type="match status" value="1"/>
</dbReference>
<evidence type="ECO:0000259" key="1">
    <source>
        <dbReference type="Pfam" id="PF00617"/>
    </source>
</evidence>
<dbReference type="EMBL" id="ACPB03018807">
    <property type="status" value="NOT_ANNOTATED_CDS"/>
    <property type="molecule type" value="Genomic_DNA"/>
</dbReference>
<dbReference type="VEuPathDB" id="VectorBase:RPRC013735"/>
<dbReference type="GO" id="GO:0005886">
    <property type="term" value="C:plasma membrane"/>
    <property type="evidence" value="ECO:0007669"/>
    <property type="project" value="TreeGrafter"/>
</dbReference>
<dbReference type="AlphaFoldDB" id="T1IBR5"/>
<dbReference type="eggNOG" id="KOG3541">
    <property type="taxonomic scope" value="Eukaryota"/>
</dbReference>
<dbReference type="InParanoid" id="T1IBR5"/>
<evidence type="ECO:0000313" key="2">
    <source>
        <dbReference type="EnsemblMetazoa" id="RPRC013735-PA"/>
    </source>
</evidence>
<name>T1IBR5_RHOPR</name>
<dbReference type="STRING" id="13249.T1IBR5"/>
<dbReference type="EMBL" id="ACPB03018806">
    <property type="status" value="NOT_ANNOTATED_CDS"/>
    <property type="molecule type" value="Genomic_DNA"/>
</dbReference>
<dbReference type="HOGENOM" id="CLU_1867629_0_0_1"/>
<sequence>MWSKLEDREQLTSLETQMCSLDDHASYRALLRAAATRFNKDDSAHCTVIPVFSILTADLHVICKQCQQTLPNGHINFEKFWQLAKQVTEFITWKQVHCPFPKAAKVITYLQATPVLNEEGNRCESLDLPSCWKEGQS</sequence>
<dbReference type="InterPro" id="IPR036964">
    <property type="entry name" value="RASGEF_cat_dom_sf"/>
</dbReference>
<dbReference type="SUPFAM" id="SSF48366">
    <property type="entry name" value="Ras GEF"/>
    <property type="match status" value="1"/>
</dbReference>
<keyword evidence="3" id="KW-1185">Reference proteome</keyword>
<evidence type="ECO:0000313" key="3">
    <source>
        <dbReference type="Proteomes" id="UP000015103"/>
    </source>
</evidence>
<dbReference type="InterPro" id="IPR008937">
    <property type="entry name" value="Ras-like_GEF"/>
</dbReference>
<dbReference type="Pfam" id="PF00617">
    <property type="entry name" value="RasGEF"/>
    <property type="match status" value="1"/>
</dbReference>
<dbReference type="Gene3D" id="1.10.840.10">
    <property type="entry name" value="Ras guanine-nucleotide exchange factors catalytic domain"/>
    <property type="match status" value="1"/>
</dbReference>
<dbReference type="GO" id="GO:0007265">
    <property type="term" value="P:Ras protein signal transduction"/>
    <property type="evidence" value="ECO:0007669"/>
    <property type="project" value="TreeGrafter"/>
</dbReference>